<keyword evidence="4" id="KW-1185">Reference proteome</keyword>
<dbReference type="InterPro" id="IPR035905">
    <property type="entry name" value="Barstar-like_sf"/>
</dbReference>
<feature type="domain" description="Barstar (barnase inhibitor)" evidence="2">
    <location>
        <begin position="175"/>
        <end position="239"/>
    </location>
</feature>
<protein>
    <submittedName>
        <fullName evidence="3">Barstar (Barnase inhibitor)</fullName>
    </submittedName>
</protein>
<dbReference type="EMBL" id="FONG01000002">
    <property type="protein sequence ID" value="SFE28336.1"/>
    <property type="molecule type" value="Genomic_DNA"/>
</dbReference>
<reference evidence="3 4" key="1">
    <citation type="submission" date="2016-10" db="EMBL/GenBank/DDBJ databases">
        <authorList>
            <person name="de Groot N.N."/>
        </authorList>
    </citation>
    <scope>NUCLEOTIDE SEQUENCE [LARGE SCALE GENOMIC DNA]</scope>
    <source>
        <strain evidence="3 4">CGMCC 4.3510</strain>
    </source>
</reference>
<dbReference type="OrthoDB" id="8859549at2"/>
<organism evidence="3 4">
    <name type="scientific">Actinacidiphila alni</name>
    <dbReference type="NCBI Taxonomy" id="380248"/>
    <lineage>
        <taxon>Bacteria</taxon>
        <taxon>Bacillati</taxon>
        <taxon>Actinomycetota</taxon>
        <taxon>Actinomycetes</taxon>
        <taxon>Kitasatosporales</taxon>
        <taxon>Streptomycetaceae</taxon>
        <taxon>Actinacidiphila</taxon>
    </lineage>
</organism>
<dbReference type="Proteomes" id="UP000199323">
    <property type="component" value="Unassembled WGS sequence"/>
</dbReference>
<accession>A0A1I1Z990</accession>
<name>A0A1I1Z990_9ACTN</name>
<comment type="similarity">
    <text evidence="1">Belongs to the barstar family.</text>
</comment>
<dbReference type="STRING" id="380248.SAMN05216251_102368"/>
<dbReference type="SUPFAM" id="SSF52038">
    <property type="entry name" value="Barstar-related"/>
    <property type="match status" value="1"/>
</dbReference>
<evidence type="ECO:0000256" key="1">
    <source>
        <dbReference type="ARBA" id="ARBA00006845"/>
    </source>
</evidence>
<dbReference type="Pfam" id="PF01337">
    <property type="entry name" value="Barstar"/>
    <property type="match status" value="1"/>
</dbReference>
<dbReference type="Gene3D" id="3.30.370.10">
    <property type="entry name" value="Barstar-like"/>
    <property type="match status" value="1"/>
</dbReference>
<dbReference type="AlphaFoldDB" id="A0A1I1Z990"/>
<dbReference type="InterPro" id="IPR000468">
    <property type="entry name" value="Barstar"/>
</dbReference>
<gene>
    <name evidence="3" type="ORF">SAMN05216251_102368</name>
</gene>
<evidence type="ECO:0000313" key="3">
    <source>
        <dbReference type="EMBL" id="SFE28336.1"/>
    </source>
</evidence>
<evidence type="ECO:0000259" key="2">
    <source>
        <dbReference type="Pfam" id="PF01337"/>
    </source>
</evidence>
<sequence>MSSSGDAAGARYALTSDDDPDDFWGYVQDASGLFVPLDDDGRRRVELRGCDPRGALLTAADRIGTKRAQVGNADLDFLDERSGRRLGSYFVNWLTVEDRRPSIRYGSDRYDLTVSLWCNALPAQAEWPWRLIRTGTLDRVGLWHDLDRDGRHAWMSVALYRRSNRPKDDRPPGTVYELDGSHVTDEFSFYCALGEAVNGPGGYFGWNLSAIDDCLGGRWGARTPFILVWKDSAASVSALQRVAPDGHTEWFDVLMKIFEDCEVDIRFR</sequence>
<evidence type="ECO:0000313" key="4">
    <source>
        <dbReference type="Proteomes" id="UP000199323"/>
    </source>
</evidence>
<proteinExistence type="inferred from homology"/>